<dbReference type="OrthoDB" id="771485at2"/>
<keyword evidence="4 5" id="KW-0472">Membrane</keyword>
<dbReference type="InterPro" id="IPR007267">
    <property type="entry name" value="GtrA_DPMS_TM"/>
</dbReference>
<evidence type="ECO:0000313" key="7">
    <source>
        <dbReference type="EMBL" id="QEC73468.1"/>
    </source>
</evidence>
<dbReference type="EMBL" id="CP042434">
    <property type="protein sequence ID" value="QEC73468.1"/>
    <property type="molecule type" value="Genomic_DNA"/>
</dbReference>
<dbReference type="RefSeq" id="WP_146785910.1">
    <property type="nucleotide sequence ID" value="NZ_CP042434.1"/>
</dbReference>
<dbReference type="Proteomes" id="UP000321291">
    <property type="component" value="Chromosome"/>
</dbReference>
<evidence type="ECO:0000313" key="8">
    <source>
        <dbReference type="Proteomes" id="UP000321291"/>
    </source>
</evidence>
<evidence type="ECO:0000256" key="3">
    <source>
        <dbReference type="ARBA" id="ARBA00022989"/>
    </source>
</evidence>
<dbReference type="Pfam" id="PF04138">
    <property type="entry name" value="GtrA_DPMS_TM"/>
    <property type="match status" value="1"/>
</dbReference>
<accession>A0A5B8VTJ3</accession>
<evidence type="ECO:0000256" key="5">
    <source>
        <dbReference type="SAM" id="Phobius"/>
    </source>
</evidence>
<feature type="transmembrane region" description="Helical" evidence="5">
    <location>
        <begin position="138"/>
        <end position="155"/>
    </location>
</feature>
<gene>
    <name evidence="7" type="ORF">FSB73_19215</name>
</gene>
<feature type="transmembrane region" description="Helical" evidence="5">
    <location>
        <begin position="73"/>
        <end position="96"/>
    </location>
</feature>
<dbReference type="KEGG" id="agi:FSB73_19215"/>
<evidence type="ECO:0000256" key="4">
    <source>
        <dbReference type="ARBA" id="ARBA00023136"/>
    </source>
</evidence>
<reference evidence="7 8" key="1">
    <citation type="journal article" date="2017" name="Int. J. Syst. Evol. Microbiol.">
        <title>Arachidicoccus ginsenosidivorans sp. nov., with ginsenoside-converting activity isolated from ginseng cultivating soil.</title>
        <authorList>
            <person name="Siddiqi M.Z."/>
            <person name="Aslam Z."/>
            <person name="Im W.T."/>
        </authorList>
    </citation>
    <scope>NUCLEOTIDE SEQUENCE [LARGE SCALE GENOMIC DNA]</scope>
    <source>
        <strain evidence="7 8">Gsoil 809</strain>
    </source>
</reference>
<comment type="subcellular location">
    <subcellularLocation>
        <location evidence="1">Membrane</location>
        <topology evidence="1">Multi-pass membrane protein</topology>
    </subcellularLocation>
</comment>
<feature type="transmembrane region" description="Helical" evidence="5">
    <location>
        <begin position="108"/>
        <end position="126"/>
    </location>
</feature>
<organism evidence="7 8">
    <name type="scientific">Arachidicoccus ginsenosidivorans</name>
    <dbReference type="NCBI Taxonomy" id="496057"/>
    <lineage>
        <taxon>Bacteria</taxon>
        <taxon>Pseudomonadati</taxon>
        <taxon>Bacteroidota</taxon>
        <taxon>Chitinophagia</taxon>
        <taxon>Chitinophagales</taxon>
        <taxon>Chitinophagaceae</taxon>
        <taxon>Arachidicoccus</taxon>
    </lineage>
</organism>
<feature type="domain" description="GtrA/DPMS transmembrane" evidence="6">
    <location>
        <begin position="33"/>
        <end position="161"/>
    </location>
</feature>
<dbReference type="GO" id="GO:0000271">
    <property type="term" value="P:polysaccharide biosynthetic process"/>
    <property type="evidence" value="ECO:0007669"/>
    <property type="project" value="InterPro"/>
</dbReference>
<sequence length="200" mass="23414">MLKLHYKLKNAILALVDYFYPPFRRFLPAQTFRYAVCGGGNQAFNILLFTFFYHFVYHKDLAHMPFGFVLTPYVASFISAFCVTFPIGFYLNLFVVFPGSHLRRRIQLFRYFTILILNIFLNYGILKLFVEVFHWYPTPSYILMTVIVVSFTYFSQRYFSFRQQSAAALRAKTGQLDAVNTDQMATTDRPTGVKSMDQLN</sequence>
<dbReference type="AlphaFoldDB" id="A0A5B8VTJ3"/>
<dbReference type="GO" id="GO:0016020">
    <property type="term" value="C:membrane"/>
    <property type="evidence" value="ECO:0007669"/>
    <property type="project" value="UniProtKB-SubCell"/>
</dbReference>
<keyword evidence="3 5" id="KW-1133">Transmembrane helix</keyword>
<evidence type="ECO:0000259" key="6">
    <source>
        <dbReference type="Pfam" id="PF04138"/>
    </source>
</evidence>
<keyword evidence="8" id="KW-1185">Reference proteome</keyword>
<evidence type="ECO:0000256" key="2">
    <source>
        <dbReference type="ARBA" id="ARBA00022692"/>
    </source>
</evidence>
<feature type="transmembrane region" description="Helical" evidence="5">
    <location>
        <begin position="32"/>
        <end position="53"/>
    </location>
</feature>
<name>A0A5B8VTJ3_9BACT</name>
<proteinExistence type="predicted"/>
<protein>
    <submittedName>
        <fullName evidence="7">GtrA family protein</fullName>
    </submittedName>
</protein>
<keyword evidence="2 5" id="KW-0812">Transmembrane</keyword>
<evidence type="ECO:0000256" key="1">
    <source>
        <dbReference type="ARBA" id="ARBA00004141"/>
    </source>
</evidence>